<comment type="caution">
    <text evidence="4">The sequence shown here is derived from an EMBL/GenBank/DDBJ whole genome shotgun (WGS) entry which is preliminary data.</text>
</comment>
<dbReference type="GO" id="GO:0005975">
    <property type="term" value="P:carbohydrate metabolic process"/>
    <property type="evidence" value="ECO:0007669"/>
    <property type="project" value="InterPro"/>
</dbReference>
<organism evidence="4 5">
    <name type="scientific">Sinomicrobium weinanense</name>
    <dbReference type="NCBI Taxonomy" id="2842200"/>
    <lineage>
        <taxon>Bacteria</taxon>
        <taxon>Pseudomonadati</taxon>
        <taxon>Bacteroidota</taxon>
        <taxon>Flavobacteriia</taxon>
        <taxon>Flavobacteriales</taxon>
        <taxon>Flavobacteriaceae</taxon>
        <taxon>Sinomicrobium</taxon>
    </lineage>
</organism>
<reference evidence="4 5" key="1">
    <citation type="submission" date="2020-09" db="EMBL/GenBank/DDBJ databases">
        <title>Sinomicrobium weinanense sp. nov., a halophilic bacteria isolated from saline-alkali soil.</title>
        <authorList>
            <person name="Wu P."/>
            <person name="Ren H."/>
            <person name="Mei Y."/>
            <person name="Liang Y."/>
            <person name="Chen Z."/>
        </authorList>
    </citation>
    <scope>NUCLEOTIDE SEQUENCE [LARGE SCALE GENOMIC DNA]</scope>
    <source>
        <strain evidence="4 5">FJxs</strain>
    </source>
</reference>
<gene>
    <name evidence="4" type="ORF">IBL28_07180</name>
</gene>
<feature type="domain" description="Non-reducing end beta-L-arabinofuranosidase-like GH127 catalytic" evidence="2">
    <location>
        <begin position="52"/>
        <end position="416"/>
    </location>
</feature>
<keyword evidence="1" id="KW-0732">Signal</keyword>
<dbReference type="InterPro" id="IPR012878">
    <property type="entry name" value="Beta-AFase-like_GH127_cat"/>
</dbReference>
<dbReference type="RefSeq" id="WP_187964889.1">
    <property type="nucleotide sequence ID" value="NZ_JACVDC010000014.1"/>
</dbReference>
<evidence type="ECO:0000256" key="1">
    <source>
        <dbReference type="SAM" id="SignalP"/>
    </source>
</evidence>
<protein>
    <submittedName>
        <fullName evidence="4">Glycoside hydrolase family 127 protein</fullName>
    </submittedName>
</protein>
<feature type="chain" id="PRO_5037003483" evidence="1">
    <location>
        <begin position="24"/>
        <end position="647"/>
    </location>
</feature>
<evidence type="ECO:0000259" key="3">
    <source>
        <dbReference type="Pfam" id="PF20736"/>
    </source>
</evidence>
<keyword evidence="5" id="KW-1185">Reference proteome</keyword>
<dbReference type="PANTHER" id="PTHR43465:SF2">
    <property type="entry name" value="DUF1680 DOMAIN PROTEIN (AFU_ORTHOLOGUE AFUA_1G08910)"/>
    <property type="match status" value="1"/>
</dbReference>
<dbReference type="AlphaFoldDB" id="A0A926Q1G7"/>
<dbReference type="GO" id="GO:0016787">
    <property type="term" value="F:hydrolase activity"/>
    <property type="evidence" value="ECO:0007669"/>
    <property type="project" value="UniProtKB-KW"/>
</dbReference>
<dbReference type="EMBL" id="JACVDC010000014">
    <property type="protein sequence ID" value="MBC9795742.1"/>
    <property type="molecule type" value="Genomic_DNA"/>
</dbReference>
<dbReference type="Proteomes" id="UP000653730">
    <property type="component" value="Unassembled WGS sequence"/>
</dbReference>
<dbReference type="Pfam" id="PF07944">
    <property type="entry name" value="Beta-AFase-like_GH127_cat"/>
    <property type="match status" value="1"/>
</dbReference>
<evidence type="ECO:0000259" key="2">
    <source>
        <dbReference type="Pfam" id="PF07944"/>
    </source>
</evidence>
<sequence length="647" mass="73669">MRKKLKIAALIGLMVGVSLNTRAQEKSVYTYRLAGVGAIKPMGWIKNQMDRDLRQGLIGSFDKISNTVTYNLFVNQNRLNDRKYDNRKEWWSGEHEGYWKDAIIRMAYLTENRQYIDSAQAWVNEIINNTDTSGYIGIYKKGDTPHTRYNFTGPNGELWTQSRIMVALAAYYEFTGDKRVLDHLKKAVQLTMEKYRKKNPFATGTDGGTGHGVGYFEILEWLYRTTENKAYAEFAKKLYADLDRADTNIEDLAPKRLEAKKPYFSNHGAHIAEGFMAPFWLKALYPAPEYEQYARNAMYKLNYATTPGGAMRADENVQERKGTGNEAYEYCGITELISPFNSMISFSGDMQLADRTERAVFNAAQGARFADLSAVSYLTKDNRIAIDPKKKLGRYTFDSNHYAASCCTLNSGRLMPYYVQGMWMDNADGSGVTAVMFGPSSYTTTVKGTEVTIEEQTAYPFEDNIDFVFTVGQPASFTFTFRKPFGVTDVDISGVEDAEIDTANNTISVTRAWKTGDKVRVQFNFDVKQTADVDPEGNRQYFIRRGPLLYALAFPFTKRKLKEHNTSGFYQWNVTCTDQNGWDYQWPENPSFELVRDKAKSDVAFPFDKPVLKIKTQLRDTNGNKMDMTLVPMGNTVLRRLTFPMAP</sequence>
<name>A0A926Q1G7_9FLAO</name>
<proteinExistence type="predicted"/>
<dbReference type="InterPro" id="IPR008928">
    <property type="entry name" value="6-hairpin_glycosidase_sf"/>
</dbReference>
<dbReference type="PANTHER" id="PTHR43465">
    <property type="entry name" value="DUF1680 DOMAIN PROTEIN (AFU_ORTHOLOGUE AFUA_1G08910)"/>
    <property type="match status" value="1"/>
</dbReference>
<dbReference type="SUPFAM" id="SSF48208">
    <property type="entry name" value="Six-hairpin glycosidases"/>
    <property type="match status" value="1"/>
</dbReference>
<dbReference type="InterPro" id="IPR049046">
    <property type="entry name" value="Beta-AFase-like_GH127_middle"/>
</dbReference>
<evidence type="ECO:0000313" key="5">
    <source>
        <dbReference type="Proteomes" id="UP000653730"/>
    </source>
</evidence>
<evidence type="ECO:0000313" key="4">
    <source>
        <dbReference type="EMBL" id="MBC9795742.1"/>
    </source>
</evidence>
<dbReference type="InterPro" id="IPR049174">
    <property type="entry name" value="Beta-AFase-like"/>
</dbReference>
<dbReference type="Pfam" id="PF20736">
    <property type="entry name" value="Glyco_hydro127M"/>
    <property type="match status" value="1"/>
</dbReference>
<feature type="signal peptide" evidence="1">
    <location>
        <begin position="1"/>
        <end position="23"/>
    </location>
</feature>
<keyword evidence="4" id="KW-0378">Hydrolase</keyword>
<feature type="domain" description="Non-reducing end beta-L-arabinofuranosidase-like GH127 middle" evidence="3">
    <location>
        <begin position="432"/>
        <end position="524"/>
    </location>
</feature>
<accession>A0A926Q1G7</accession>